<dbReference type="Gene3D" id="2.30.110.10">
    <property type="entry name" value="Electron Transport, Fmn-binding Protein, Chain A"/>
    <property type="match status" value="1"/>
</dbReference>
<dbReference type="InterPro" id="IPR012349">
    <property type="entry name" value="Split_barrel_FMN-bd"/>
</dbReference>
<dbReference type="PANTHER" id="PTHR33798">
    <property type="entry name" value="FLAVOPROTEIN OXYGENASE"/>
    <property type="match status" value="1"/>
</dbReference>
<keyword evidence="2" id="KW-0285">Flavoprotein</keyword>
<protein>
    <submittedName>
        <fullName evidence="6">NADH-FMN oxidoreductase RutF, flavin reductase (DIM6/NTAB) family</fullName>
    </submittedName>
</protein>
<comment type="similarity">
    <text evidence="4">Belongs to the flavoredoxin family.</text>
</comment>
<name>A0A1N7J652_9GAMM</name>
<evidence type="ECO:0000259" key="5">
    <source>
        <dbReference type="SMART" id="SM00903"/>
    </source>
</evidence>
<dbReference type="InterPro" id="IPR002563">
    <property type="entry name" value="Flavin_Rdtase-like_dom"/>
</dbReference>
<dbReference type="SMART" id="SM00903">
    <property type="entry name" value="Flavin_Reduct"/>
    <property type="match status" value="1"/>
</dbReference>
<accession>A0A1N7J652</accession>
<gene>
    <name evidence="6" type="ORF">SAMN05421686_101399</name>
</gene>
<dbReference type="SUPFAM" id="SSF50475">
    <property type="entry name" value="FMN-binding split barrel"/>
    <property type="match status" value="1"/>
</dbReference>
<dbReference type="GO" id="GO:0010181">
    <property type="term" value="F:FMN binding"/>
    <property type="evidence" value="ECO:0007669"/>
    <property type="project" value="InterPro"/>
</dbReference>
<dbReference type="Proteomes" id="UP000185639">
    <property type="component" value="Unassembled WGS sequence"/>
</dbReference>
<sequence length="203" mass="22083">MDIQFSDKTPVERYHLLVQSVIPRPIAWILTAEEDGGLNLAPYSFFAPVCSAPPTLVVSIGQKSAGTEKDSYRNLKRSGWCVVNIADASQVDSLNMSSATLAAGVSETSSFDIPVEPQENWPLPRVAAAPVAFLCRYQQQVDLGAGPQHVVFLEIERMFIDEGVAADVDGRLKLDSELLNPLARLGGADYAALGERMVRPRPE</sequence>
<evidence type="ECO:0000313" key="7">
    <source>
        <dbReference type="Proteomes" id="UP000185639"/>
    </source>
</evidence>
<keyword evidence="3" id="KW-0288">FMN</keyword>
<evidence type="ECO:0000256" key="1">
    <source>
        <dbReference type="ARBA" id="ARBA00001917"/>
    </source>
</evidence>
<evidence type="ECO:0000256" key="4">
    <source>
        <dbReference type="ARBA" id="ARBA00038054"/>
    </source>
</evidence>
<reference evidence="7" key="1">
    <citation type="submission" date="2017-01" db="EMBL/GenBank/DDBJ databases">
        <authorList>
            <person name="Varghese N."/>
            <person name="Submissions S."/>
        </authorList>
    </citation>
    <scope>NUCLEOTIDE SEQUENCE [LARGE SCALE GENOMIC DNA]</scope>
    <source>
        <strain evidence="7">DSM 24913</strain>
    </source>
</reference>
<keyword evidence="7" id="KW-1185">Reference proteome</keyword>
<evidence type="ECO:0000313" key="6">
    <source>
        <dbReference type="EMBL" id="SIS44792.1"/>
    </source>
</evidence>
<evidence type="ECO:0000256" key="2">
    <source>
        <dbReference type="ARBA" id="ARBA00022630"/>
    </source>
</evidence>
<organism evidence="6 7">
    <name type="scientific">Thalassolituus maritimus</name>
    <dbReference type="NCBI Taxonomy" id="484498"/>
    <lineage>
        <taxon>Bacteria</taxon>
        <taxon>Pseudomonadati</taxon>
        <taxon>Pseudomonadota</taxon>
        <taxon>Gammaproteobacteria</taxon>
        <taxon>Oceanospirillales</taxon>
        <taxon>Oceanospirillaceae</taxon>
        <taxon>Thalassolituus</taxon>
    </lineage>
</organism>
<dbReference type="AlphaFoldDB" id="A0A1N7J652"/>
<dbReference type="Pfam" id="PF01613">
    <property type="entry name" value="Flavin_Reduct"/>
    <property type="match status" value="1"/>
</dbReference>
<comment type="cofactor">
    <cofactor evidence="1">
        <name>FMN</name>
        <dbReference type="ChEBI" id="CHEBI:58210"/>
    </cofactor>
</comment>
<feature type="domain" description="Flavin reductase like" evidence="5">
    <location>
        <begin position="19"/>
        <end position="174"/>
    </location>
</feature>
<dbReference type="RefSeq" id="WP_076513947.1">
    <property type="nucleotide sequence ID" value="NZ_CAJWBH010000003.1"/>
</dbReference>
<dbReference type="PANTHER" id="PTHR33798:SF5">
    <property type="entry name" value="FLAVIN REDUCTASE LIKE DOMAIN-CONTAINING PROTEIN"/>
    <property type="match status" value="1"/>
</dbReference>
<dbReference type="GO" id="GO:0016646">
    <property type="term" value="F:oxidoreductase activity, acting on the CH-NH group of donors, NAD or NADP as acceptor"/>
    <property type="evidence" value="ECO:0007669"/>
    <property type="project" value="UniProtKB-ARBA"/>
</dbReference>
<evidence type="ECO:0000256" key="3">
    <source>
        <dbReference type="ARBA" id="ARBA00022643"/>
    </source>
</evidence>
<proteinExistence type="inferred from homology"/>
<dbReference type="STRING" id="484498.SAMN05421686_101399"/>
<dbReference type="EMBL" id="FTOH01000001">
    <property type="protein sequence ID" value="SIS44792.1"/>
    <property type="molecule type" value="Genomic_DNA"/>
</dbReference>